<feature type="compositionally biased region" description="Low complexity" evidence="1">
    <location>
        <begin position="66"/>
        <end position="77"/>
    </location>
</feature>
<feature type="compositionally biased region" description="Low complexity" evidence="1">
    <location>
        <begin position="182"/>
        <end position="206"/>
    </location>
</feature>
<protein>
    <submittedName>
        <fullName evidence="2">Zinc ABC transporter, substrate-binding protein ZnuA</fullName>
    </submittedName>
</protein>
<feature type="non-terminal residue" evidence="2">
    <location>
        <position position="336"/>
    </location>
</feature>
<organism evidence="2">
    <name type="scientific">uncultured Frankineae bacterium</name>
    <dbReference type="NCBI Taxonomy" id="437475"/>
    <lineage>
        <taxon>Bacteria</taxon>
        <taxon>Bacillati</taxon>
        <taxon>Actinomycetota</taxon>
        <taxon>Actinomycetes</taxon>
        <taxon>Frankiales</taxon>
        <taxon>environmental samples</taxon>
    </lineage>
</organism>
<accession>A0A6J4MEW0</accession>
<evidence type="ECO:0000256" key="1">
    <source>
        <dbReference type="SAM" id="MobiDB-lite"/>
    </source>
</evidence>
<dbReference type="AlphaFoldDB" id="A0A6J4MEW0"/>
<feature type="compositionally biased region" description="Basic residues" evidence="1">
    <location>
        <begin position="51"/>
        <end position="63"/>
    </location>
</feature>
<feature type="compositionally biased region" description="Basic residues" evidence="1">
    <location>
        <begin position="320"/>
        <end position="330"/>
    </location>
</feature>
<evidence type="ECO:0000313" key="2">
    <source>
        <dbReference type="EMBL" id="CAA9356244.1"/>
    </source>
</evidence>
<feature type="compositionally biased region" description="Basic and acidic residues" evidence="1">
    <location>
        <begin position="168"/>
        <end position="177"/>
    </location>
</feature>
<feature type="compositionally biased region" description="Basic residues" evidence="1">
    <location>
        <begin position="15"/>
        <end position="29"/>
    </location>
</feature>
<proteinExistence type="predicted"/>
<feature type="compositionally biased region" description="Basic residues" evidence="1">
    <location>
        <begin position="109"/>
        <end position="120"/>
    </location>
</feature>
<sequence length="336" mass="37205">APAPAHGLSCDPHGVRRGRRLHLVRRRQRAVVGRPAERRHDRRPAHLDRGQRRRRRRRRPRHRPGGDQQPHLRAGAPGRRDDGGRRRGVRERPAARGADPRAGRGERPGRRRDRAARRRGPAGAGLPVRLLVPRGRRQAQPAPVDRPHLRGQVRRGGARHPRRAGPGQRRDLPDQRRRLSRQGRGAVRGARGRPGVAAPEPQAAADLPRRLRLLRQDLRLGGGGRGAAVELRGPAAQGDRPSDRPGARAEGSGDLRLRGVPLGRPGADRRRDRCPVRGDAPRRRPARRAGRSGALLAGPHALRLRHDDQGVGRQHVGARGARRLRRRPGHRAVPPV</sequence>
<feature type="compositionally biased region" description="Basic and acidic residues" evidence="1">
    <location>
        <begin position="266"/>
        <end position="282"/>
    </location>
</feature>
<feature type="compositionally biased region" description="Basic and acidic residues" evidence="1">
    <location>
        <begin position="78"/>
        <end position="108"/>
    </location>
</feature>
<reference evidence="2" key="1">
    <citation type="submission" date="2020-02" db="EMBL/GenBank/DDBJ databases">
        <authorList>
            <person name="Meier V. D."/>
        </authorList>
    </citation>
    <scope>NUCLEOTIDE SEQUENCE</scope>
    <source>
        <strain evidence="2">AVDCRST_MAG16</strain>
    </source>
</reference>
<feature type="compositionally biased region" description="Basic and acidic residues" evidence="1">
    <location>
        <begin position="240"/>
        <end position="257"/>
    </location>
</feature>
<feature type="compositionally biased region" description="Basic and acidic residues" evidence="1">
    <location>
        <begin position="35"/>
        <end position="50"/>
    </location>
</feature>
<feature type="region of interest" description="Disordered" evidence="1">
    <location>
        <begin position="221"/>
        <end position="336"/>
    </location>
</feature>
<feature type="compositionally biased region" description="Low complexity" evidence="1">
    <location>
        <begin position="124"/>
        <end position="133"/>
    </location>
</feature>
<dbReference type="EMBL" id="CADCUE010000253">
    <property type="protein sequence ID" value="CAA9356244.1"/>
    <property type="molecule type" value="Genomic_DNA"/>
</dbReference>
<feature type="compositionally biased region" description="Basic residues" evidence="1">
    <location>
        <begin position="149"/>
        <end position="163"/>
    </location>
</feature>
<feature type="non-terminal residue" evidence="2">
    <location>
        <position position="1"/>
    </location>
</feature>
<feature type="region of interest" description="Disordered" evidence="1">
    <location>
        <begin position="1"/>
        <end position="209"/>
    </location>
</feature>
<gene>
    <name evidence="2" type="ORF">AVDCRST_MAG16-2680</name>
</gene>
<name>A0A6J4MEW0_9ACTN</name>